<keyword evidence="7" id="KW-1185">Reference proteome</keyword>
<evidence type="ECO:0000256" key="2">
    <source>
        <dbReference type="ARBA" id="ARBA00022692"/>
    </source>
</evidence>
<evidence type="ECO:0000313" key="7">
    <source>
        <dbReference type="Proteomes" id="UP000256561"/>
    </source>
</evidence>
<dbReference type="EMBL" id="QRHA01000009">
    <property type="protein sequence ID" value="RDV24556.1"/>
    <property type="molecule type" value="Genomic_DNA"/>
</dbReference>
<evidence type="ECO:0000256" key="1">
    <source>
        <dbReference type="ARBA" id="ARBA00004370"/>
    </source>
</evidence>
<dbReference type="OrthoDB" id="513661at2"/>
<dbReference type="SUPFAM" id="SSF161084">
    <property type="entry name" value="MAPEG domain-like"/>
    <property type="match status" value="1"/>
</dbReference>
<evidence type="ECO:0000256" key="4">
    <source>
        <dbReference type="ARBA" id="ARBA00023136"/>
    </source>
</evidence>
<accession>A0A3D8M4H3</accession>
<dbReference type="Pfam" id="PF01124">
    <property type="entry name" value="MAPEG"/>
    <property type="match status" value="1"/>
</dbReference>
<keyword evidence="4 5" id="KW-0472">Membrane</keyword>
<gene>
    <name evidence="6" type="ORF">DXV75_12675</name>
</gene>
<feature type="transmembrane region" description="Helical" evidence="5">
    <location>
        <begin position="110"/>
        <end position="128"/>
    </location>
</feature>
<dbReference type="Gene3D" id="1.20.120.550">
    <property type="entry name" value="Membrane associated eicosanoid/glutathione metabolism-like domain"/>
    <property type="match status" value="1"/>
</dbReference>
<dbReference type="GO" id="GO:0016020">
    <property type="term" value="C:membrane"/>
    <property type="evidence" value="ECO:0007669"/>
    <property type="project" value="UniProtKB-SubCell"/>
</dbReference>
<feature type="transmembrane region" description="Helical" evidence="5">
    <location>
        <begin position="84"/>
        <end position="103"/>
    </location>
</feature>
<organism evidence="6 7">
    <name type="scientific">Alteromonas aestuariivivens</name>
    <dbReference type="NCBI Taxonomy" id="1938339"/>
    <lineage>
        <taxon>Bacteria</taxon>
        <taxon>Pseudomonadati</taxon>
        <taxon>Pseudomonadota</taxon>
        <taxon>Gammaproteobacteria</taxon>
        <taxon>Alteromonadales</taxon>
        <taxon>Alteromonadaceae</taxon>
        <taxon>Alteromonas/Salinimonas group</taxon>
        <taxon>Alteromonas</taxon>
    </lineage>
</organism>
<dbReference type="InterPro" id="IPR001129">
    <property type="entry name" value="Membr-assoc_MAPEG"/>
</dbReference>
<dbReference type="RefSeq" id="WP_115593802.1">
    <property type="nucleotide sequence ID" value="NZ_QRHA01000009.1"/>
</dbReference>
<dbReference type="PANTHER" id="PTHR35371">
    <property type="entry name" value="INNER MEMBRANE PROTEIN"/>
    <property type="match status" value="1"/>
</dbReference>
<name>A0A3D8M4H3_9ALTE</name>
<dbReference type="Proteomes" id="UP000256561">
    <property type="component" value="Unassembled WGS sequence"/>
</dbReference>
<dbReference type="PANTHER" id="PTHR35371:SF1">
    <property type="entry name" value="BLR7753 PROTEIN"/>
    <property type="match status" value="1"/>
</dbReference>
<sequence length="135" mass="14733">MPPIIIVLFITALLPYVLAPIGAYFRVKEFGKFDNHHPRMQQAMLTGAGARAIAAHKNAWEALAMLTAVLVIAIAGNVDLNTLTMAGYVFLTARILHAALYLANLATLRTLAFVAGWVTCIYIFYLAVTTGHWMG</sequence>
<feature type="transmembrane region" description="Helical" evidence="5">
    <location>
        <begin position="6"/>
        <end position="25"/>
    </location>
</feature>
<reference evidence="7" key="1">
    <citation type="submission" date="2018-08" db="EMBL/GenBank/DDBJ databases">
        <authorList>
            <person name="Zhang J."/>
            <person name="Du Z.-J."/>
        </authorList>
    </citation>
    <scope>NUCLEOTIDE SEQUENCE [LARGE SCALE GENOMIC DNA]</scope>
    <source>
        <strain evidence="7">KCTC 52655</strain>
    </source>
</reference>
<comment type="subcellular location">
    <subcellularLocation>
        <location evidence="1">Membrane</location>
    </subcellularLocation>
</comment>
<proteinExistence type="predicted"/>
<dbReference type="InterPro" id="IPR023352">
    <property type="entry name" value="MAPEG-like_dom_sf"/>
</dbReference>
<evidence type="ECO:0000256" key="5">
    <source>
        <dbReference type="SAM" id="Phobius"/>
    </source>
</evidence>
<dbReference type="AlphaFoldDB" id="A0A3D8M4H3"/>
<keyword evidence="3 5" id="KW-1133">Transmembrane helix</keyword>
<feature type="transmembrane region" description="Helical" evidence="5">
    <location>
        <begin position="59"/>
        <end position="78"/>
    </location>
</feature>
<evidence type="ECO:0000256" key="3">
    <source>
        <dbReference type="ARBA" id="ARBA00022989"/>
    </source>
</evidence>
<evidence type="ECO:0000313" key="6">
    <source>
        <dbReference type="EMBL" id="RDV24556.1"/>
    </source>
</evidence>
<keyword evidence="2 5" id="KW-0812">Transmembrane</keyword>
<comment type="caution">
    <text evidence="6">The sequence shown here is derived from an EMBL/GenBank/DDBJ whole genome shotgun (WGS) entry which is preliminary data.</text>
</comment>
<protein>
    <submittedName>
        <fullName evidence="6">MAPEG family protein</fullName>
    </submittedName>
</protein>